<evidence type="ECO:0000313" key="9">
    <source>
        <dbReference type="Proteomes" id="UP000494165"/>
    </source>
</evidence>
<dbReference type="EMBL" id="CADEPI010000232">
    <property type="protein sequence ID" value="CAB3381345.1"/>
    <property type="molecule type" value="Genomic_DNA"/>
</dbReference>
<dbReference type="Gene3D" id="2.40.10.10">
    <property type="entry name" value="Trypsin-like serine proteases"/>
    <property type="match status" value="1"/>
</dbReference>
<dbReference type="InterPro" id="IPR043504">
    <property type="entry name" value="Peptidase_S1_PA_chymotrypsin"/>
</dbReference>
<evidence type="ECO:0000256" key="1">
    <source>
        <dbReference type="ARBA" id="ARBA00007664"/>
    </source>
</evidence>
<evidence type="ECO:0000256" key="3">
    <source>
        <dbReference type="ARBA" id="ARBA00022801"/>
    </source>
</evidence>
<keyword evidence="9" id="KW-1185">Reference proteome</keyword>
<feature type="domain" description="Peptidase S1" evidence="7">
    <location>
        <begin position="31"/>
        <end position="257"/>
    </location>
</feature>
<dbReference type="InterPro" id="IPR001254">
    <property type="entry name" value="Trypsin_dom"/>
</dbReference>
<dbReference type="Pfam" id="PF00089">
    <property type="entry name" value="Trypsin"/>
    <property type="match status" value="1"/>
</dbReference>
<dbReference type="PANTHER" id="PTHR24276:SF91">
    <property type="entry name" value="AT26814P-RELATED"/>
    <property type="match status" value="1"/>
</dbReference>
<keyword evidence="6" id="KW-0732">Signal</keyword>
<comment type="caution">
    <text evidence="8">The sequence shown here is derived from an EMBL/GenBank/DDBJ whole genome shotgun (WGS) entry which is preliminary data.</text>
</comment>
<dbReference type="SUPFAM" id="SSF50494">
    <property type="entry name" value="Trypsin-like serine proteases"/>
    <property type="match status" value="1"/>
</dbReference>
<protein>
    <recommendedName>
        <fullName evidence="7">Peptidase S1 domain-containing protein</fullName>
    </recommendedName>
</protein>
<accession>A0A8S1DL32</accession>
<evidence type="ECO:0000259" key="7">
    <source>
        <dbReference type="PROSITE" id="PS50240"/>
    </source>
</evidence>
<dbReference type="SMART" id="SM00020">
    <property type="entry name" value="Tryp_SPc"/>
    <property type="match status" value="1"/>
</dbReference>
<organism evidence="8 9">
    <name type="scientific">Cloeon dipterum</name>
    <dbReference type="NCBI Taxonomy" id="197152"/>
    <lineage>
        <taxon>Eukaryota</taxon>
        <taxon>Metazoa</taxon>
        <taxon>Ecdysozoa</taxon>
        <taxon>Arthropoda</taxon>
        <taxon>Hexapoda</taxon>
        <taxon>Insecta</taxon>
        <taxon>Pterygota</taxon>
        <taxon>Palaeoptera</taxon>
        <taxon>Ephemeroptera</taxon>
        <taxon>Pisciforma</taxon>
        <taxon>Baetidae</taxon>
        <taxon>Cloeon</taxon>
    </lineage>
</organism>
<dbReference type="PRINTS" id="PR00722">
    <property type="entry name" value="CHYMOTRYPSIN"/>
</dbReference>
<dbReference type="GO" id="GO:0004252">
    <property type="term" value="F:serine-type endopeptidase activity"/>
    <property type="evidence" value="ECO:0007669"/>
    <property type="project" value="InterPro"/>
</dbReference>
<keyword evidence="3" id="KW-0378">Hydrolase</keyword>
<dbReference type="PANTHER" id="PTHR24276">
    <property type="entry name" value="POLYSERASE-RELATED"/>
    <property type="match status" value="1"/>
</dbReference>
<keyword evidence="4" id="KW-0720">Serine protease</keyword>
<evidence type="ECO:0000256" key="5">
    <source>
        <dbReference type="ARBA" id="ARBA00023157"/>
    </source>
</evidence>
<reference evidence="8 9" key="1">
    <citation type="submission" date="2020-04" db="EMBL/GenBank/DDBJ databases">
        <authorList>
            <person name="Alioto T."/>
            <person name="Alioto T."/>
            <person name="Gomez Garrido J."/>
        </authorList>
    </citation>
    <scope>NUCLEOTIDE SEQUENCE [LARGE SCALE GENOMIC DNA]</scope>
</reference>
<dbReference type="InterPro" id="IPR050430">
    <property type="entry name" value="Peptidase_S1"/>
</dbReference>
<dbReference type="OrthoDB" id="8440449at2759"/>
<dbReference type="InterPro" id="IPR009003">
    <property type="entry name" value="Peptidase_S1_PA"/>
</dbReference>
<evidence type="ECO:0000313" key="8">
    <source>
        <dbReference type="EMBL" id="CAB3381345.1"/>
    </source>
</evidence>
<comment type="similarity">
    <text evidence="1">Belongs to the peptidase S1 family.</text>
</comment>
<dbReference type="InterPro" id="IPR001314">
    <property type="entry name" value="Peptidase_S1A"/>
</dbReference>
<evidence type="ECO:0000256" key="6">
    <source>
        <dbReference type="SAM" id="SignalP"/>
    </source>
</evidence>
<dbReference type="GO" id="GO:0006508">
    <property type="term" value="P:proteolysis"/>
    <property type="evidence" value="ECO:0007669"/>
    <property type="project" value="UniProtKB-KW"/>
</dbReference>
<evidence type="ECO:0000256" key="2">
    <source>
        <dbReference type="ARBA" id="ARBA00022670"/>
    </source>
</evidence>
<keyword evidence="2" id="KW-0645">Protease</keyword>
<keyword evidence="5" id="KW-1015">Disulfide bond</keyword>
<dbReference type="CDD" id="cd00190">
    <property type="entry name" value="Tryp_SPc"/>
    <property type="match status" value="1"/>
</dbReference>
<feature type="chain" id="PRO_5035867982" description="Peptidase S1 domain-containing protein" evidence="6">
    <location>
        <begin position="18"/>
        <end position="262"/>
    </location>
</feature>
<dbReference type="FunFam" id="2.40.10.10:FF:000068">
    <property type="entry name" value="transmembrane protease serine 2"/>
    <property type="match status" value="1"/>
</dbReference>
<name>A0A8S1DL32_9INSE</name>
<dbReference type="AlphaFoldDB" id="A0A8S1DL32"/>
<proteinExistence type="inferred from homology"/>
<gene>
    <name evidence="8" type="ORF">CLODIP_2_CD02816</name>
</gene>
<feature type="signal peptide" evidence="6">
    <location>
        <begin position="1"/>
        <end position="17"/>
    </location>
</feature>
<dbReference type="PROSITE" id="PS50240">
    <property type="entry name" value="TRYPSIN_DOM"/>
    <property type="match status" value="1"/>
</dbReference>
<sequence length="262" mass="28024">MLPKVLLVLTFASLVLGGPSRLQLRAGERLIIGGIEATVGEIPWQVSIQSTSGIHLCGGTIISNDFIVTSAYCSAFEPSSYKVISGTLEAAHPGSTHDVTEIFSHADYNETTSENDISIWRVNPPFTFDANTNAIKLPTQSVESIPGTLMTISGWGYTSATTPYSDVLLKVEEPIVSKSDCNTVYSSSGGIALNVICAGFPGSNVGACIRDTGGPLFLNGELRGIFNGLGCDFPVATYPDQFTEVSAYRDWINQITNWSLNK</sequence>
<evidence type="ECO:0000256" key="4">
    <source>
        <dbReference type="ARBA" id="ARBA00022825"/>
    </source>
</evidence>
<dbReference type="Proteomes" id="UP000494165">
    <property type="component" value="Unassembled WGS sequence"/>
</dbReference>